<feature type="domain" description="Transglycosylase SLT" evidence="3">
    <location>
        <begin position="186"/>
        <end position="231"/>
    </location>
</feature>
<dbReference type="GO" id="GO:0009253">
    <property type="term" value="P:peptidoglycan catabolic process"/>
    <property type="evidence" value="ECO:0007669"/>
    <property type="project" value="TreeGrafter"/>
</dbReference>
<gene>
    <name evidence="4" type="ORF">BAY60_27800</name>
</gene>
<proteinExistence type="predicted"/>
<dbReference type="Pfam" id="PF13406">
    <property type="entry name" value="SLT_2"/>
    <property type="match status" value="1"/>
</dbReference>
<dbReference type="InterPro" id="IPR043426">
    <property type="entry name" value="MltB-like"/>
</dbReference>
<feature type="region of interest" description="Disordered" evidence="1">
    <location>
        <begin position="290"/>
        <end position="438"/>
    </location>
</feature>
<keyword evidence="5" id="KW-1185">Reference proteome</keyword>
<dbReference type="Proteomes" id="UP000249915">
    <property type="component" value="Unassembled WGS sequence"/>
</dbReference>
<dbReference type="Gene3D" id="1.10.530.10">
    <property type="match status" value="1"/>
</dbReference>
<evidence type="ECO:0000313" key="4">
    <source>
        <dbReference type="EMBL" id="PXY21260.1"/>
    </source>
</evidence>
<dbReference type="GO" id="GO:0008933">
    <property type="term" value="F:peptidoglycan lytic transglycosylase activity"/>
    <property type="evidence" value="ECO:0007669"/>
    <property type="project" value="TreeGrafter"/>
</dbReference>
<feature type="compositionally biased region" description="Pro residues" evidence="1">
    <location>
        <begin position="351"/>
        <end position="366"/>
    </location>
</feature>
<dbReference type="InterPro" id="IPR031304">
    <property type="entry name" value="SLT_2"/>
</dbReference>
<feature type="compositionally biased region" description="Low complexity" evidence="1">
    <location>
        <begin position="416"/>
        <end position="438"/>
    </location>
</feature>
<feature type="compositionally biased region" description="Polar residues" evidence="1">
    <location>
        <begin position="307"/>
        <end position="320"/>
    </location>
</feature>
<keyword evidence="2" id="KW-0812">Transmembrane</keyword>
<reference evidence="4 5" key="1">
    <citation type="submission" date="2016-07" db="EMBL/GenBank/DDBJ databases">
        <title>Draft genome sequence of Prauserella muralis DSM 45305, isolated from a mould-covered wall in an indoor environment.</title>
        <authorList>
            <person name="Ruckert C."/>
            <person name="Albersmeier A."/>
            <person name="Jiang C.-L."/>
            <person name="Jiang Y."/>
            <person name="Kalinowski J."/>
            <person name="Schneider O."/>
            <person name="Winkler A."/>
            <person name="Zotchev S.B."/>
        </authorList>
    </citation>
    <scope>NUCLEOTIDE SEQUENCE [LARGE SCALE GENOMIC DNA]</scope>
    <source>
        <strain evidence="4 5">DSM 45305</strain>
    </source>
</reference>
<dbReference type="SUPFAM" id="SSF53955">
    <property type="entry name" value="Lysozyme-like"/>
    <property type="match status" value="1"/>
</dbReference>
<accession>A0A2V4AZ98</accession>
<dbReference type="PANTHER" id="PTHR30163">
    <property type="entry name" value="MEMBRANE-BOUND LYTIC MUREIN TRANSGLYCOSYLASE B"/>
    <property type="match status" value="1"/>
</dbReference>
<evidence type="ECO:0000256" key="1">
    <source>
        <dbReference type="SAM" id="MobiDB-lite"/>
    </source>
</evidence>
<evidence type="ECO:0000313" key="5">
    <source>
        <dbReference type="Proteomes" id="UP000249915"/>
    </source>
</evidence>
<feature type="transmembrane region" description="Helical" evidence="2">
    <location>
        <begin position="21"/>
        <end position="39"/>
    </location>
</feature>
<dbReference type="CDD" id="cd13399">
    <property type="entry name" value="Slt35-like"/>
    <property type="match status" value="1"/>
</dbReference>
<name>A0A2V4AZ98_9PSEU</name>
<dbReference type="AlphaFoldDB" id="A0A2V4AZ98"/>
<comment type="caution">
    <text evidence="4">The sequence shown here is derived from an EMBL/GenBank/DDBJ whole genome shotgun (WGS) entry which is preliminary data.</text>
</comment>
<feature type="compositionally biased region" description="Acidic residues" evidence="1">
    <location>
        <begin position="367"/>
        <end position="392"/>
    </location>
</feature>
<dbReference type="EMBL" id="MASW01000006">
    <property type="protein sequence ID" value="PXY21260.1"/>
    <property type="molecule type" value="Genomic_DNA"/>
</dbReference>
<protein>
    <recommendedName>
        <fullName evidence="3">Transglycosylase SLT domain-containing protein</fullName>
    </recommendedName>
</protein>
<dbReference type="PANTHER" id="PTHR30163:SF8">
    <property type="entry name" value="LYTIC MUREIN TRANSGLYCOSYLASE"/>
    <property type="match status" value="1"/>
</dbReference>
<feature type="compositionally biased region" description="Low complexity" evidence="1">
    <location>
        <begin position="393"/>
        <end position="403"/>
    </location>
</feature>
<sequence>MVVGVIRTAGGFRRLSPQQRIVVILTCGTLAVVPAAALADRTSGWETSAAAVEKNVDGSLGLEGGHLPGSGALSVDGSLPNQPNPQDLLVYEPPEPGPQGIPSTALKAYRNAARTVGAEYPGCHIDWALIASIGRIESNHARGGYVDAKGNTLEPILGPVLNGVGPVAAIADTDGGRHDGDRVWDRAVGPTQFIPATWARYGADGNGDGVRDPNNIFDSTVATARYLCSGGLDLAKEDQLRAALYRYNNSDAYVETVIRWAKAYRGGVSEVPDSKVPLAVPDVVKVEAPSLPEHNASTGSGGGTGTAPRSASKIPTSPSGEPTAPQLPGQSTKPPASPTQPTSPDEEPPDDSTPPPDDGTTTPPPDEQCEDPDQTQDPEQTEAPEPSPDAEQDTGTTTTPPETCETEEDPADGDQQQEPSGTTQPTTTTSGTTASTEP</sequence>
<dbReference type="OrthoDB" id="9796191at2"/>
<keyword evidence="2" id="KW-0472">Membrane</keyword>
<dbReference type="InterPro" id="IPR023346">
    <property type="entry name" value="Lysozyme-like_dom_sf"/>
</dbReference>
<organism evidence="4 5">
    <name type="scientific">Prauserella muralis</name>
    <dbReference type="NCBI Taxonomy" id="588067"/>
    <lineage>
        <taxon>Bacteria</taxon>
        <taxon>Bacillati</taxon>
        <taxon>Actinomycetota</taxon>
        <taxon>Actinomycetes</taxon>
        <taxon>Pseudonocardiales</taxon>
        <taxon>Pseudonocardiaceae</taxon>
        <taxon>Prauserella</taxon>
    </lineage>
</organism>
<keyword evidence="2" id="KW-1133">Transmembrane helix</keyword>
<evidence type="ECO:0000259" key="3">
    <source>
        <dbReference type="Pfam" id="PF13406"/>
    </source>
</evidence>
<evidence type="ECO:0000256" key="2">
    <source>
        <dbReference type="SAM" id="Phobius"/>
    </source>
</evidence>